<proteinExistence type="predicted"/>
<dbReference type="InterPro" id="IPR004276">
    <property type="entry name" value="GlycoTrans_28_N"/>
</dbReference>
<dbReference type="SUPFAM" id="SSF53756">
    <property type="entry name" value="UDP-Glycosyltransferase/glycogen phosphorylase"/>
    <property type="match status" value="1"/>
</dbReference>
<gene>
    <name evidence="3" type="ORF">AB6713_20090</name>
</gene>
<comment type="caution">
    <text evidence="3">The sequence shown here is derived from an EMBL/GenBank/DDBJ whole genome shotgun (WGS) entry which is preliminary data.</text>
</comment>
<dbReference type="PANTHER" id="PTHR48050">
    <property type="entry name" value="STEROL 3-BETA-GLUCOSYLTRANSFERASE"/>
    <property type="match status" value="1"/>
</dbReference>
<sequence>MKILILTLGSHGDVQPYVALGRGLQAAGHAVSVCTSEHFAGFVTDHGLDYRYMNNGFIDLLASMEGRAALEGMQSLFGTFKVMATLVPKVGPLQAQVQQDAWQAAQAVRPDLIVFHPKLAGAVDIADALDVPAIMAPLFPQYVPTTEFPAVGLPDWPLGDGYRRFTYRFVHFLGKRIGGGPLRTWRRQNRLGRRPAELGLFTDGNGQAIPVLHGYSPQISPTPKDWPATAMTMGAWTLPHAPDWTPPPALVEFLAAGPPLVYVGFGSMAGRKPARVTAIVLEALRQSGRRGLFASGWGGLAAQALPPEVLAIKQAPHDWLFPQVAAVVHHGGAGTTAAGLRAGRPTIICPFFGDQPFWGRRVHAIGAGPPPIPQKQLSAERLAAAIVAATTDPDIAAAAEAVGLRLRAERGVESTVDWIERWMSLRTTGSS</sequence>
<protein>
    <submittedName>
        <fullName evidence="3">Glycosyltransferase</fullName>
    </submittedName>
</protein>
<dbReference type="PANTHER" id="PTHR48050:SF13">
    <property type="entry name" value="STEROL 3-BETA-GLUCOSYLTRANSFERASE UGT80A2"/>
    <property type="match status" value="1"/>
</dbReference>
<dbReference type="InterPro" id="IPR010610">
    <property type="entry name" value="EryCIII-like_C"/>
</dbReference>
<dbReference type="Proteomes" id="UP001566331">
    <property type="component" value="Unassembled WGS sequence"/>
</dbReference>
<dbReference type="InterPro" id="IPR050426">
    <property type="entry name" value="Glycosyltransferase_28"/>
</dbReference>
<feature type="domain" description="Erythromycin biosynthesis protein CIII-like C-terminal" evidence="2">
    <location>
        <begin position="303"/>
        <end position="401"/>
    </location>
</feature>
<evidence type="ECO:0000313" key="4">
    <source>
        <dbReference type="Proteomes" id="UP001566331"/>
    </source>
</evidence>
<feature type="domain" description="Glycosyltransferase family 28 N-terminal" evidence="1">
    <location>
        <begin position="3"/>
        <end position="142"/>
    </location>
</feature>
<evidence type="ECO:0000259" key="2">
    <source>
        <dbReference type="Pfam" id="PF06722"/>
    </source>
</evidence>
<dbReference type="InterPro" id="IPR002213">
    <property type="entry name" value="UDP_glucos_trans"/>
</dbReference>
<dbReference type="CDD" id="cd03784">
    <property type="entry name" value="GT1_Gtf-like"/>
    <property type="match status" value="1"/>
</dbReference>
<organism evidence="3 4">
    <name type="scientific">Luteimonas salinilitoris</name>
    <dbReference type="NCBI Taxonomy" id="3237697"/>
    <lineage>
        <taxon>Bacteria</taxon>
        <taxon>Pseudomonadati</taxon>
        <taxon>Pseudomonadota</taxon>
        <taxon>Gammaproteobacteria</taxon>
        <taxon>Lysobacterales</taxon>
        <taxon>Lysobacteraceae</taxon>
        <taxon>Luteimonas</taxon>
    </lineage>
</organism>
<evidence type="ECO:0000259" key="1">
    <source>
        <dbReference type="Pfam" id="PF03033"/>
    </source>
</evidence>
<dbReference type="Gene3D" id="3.40.50.2000">
    <property type="entry name" value="Glycogen Phosphorylase B"/>
    <property type="match status" value="2"/>
</dbReference>
<accession>A0ABV4HVS9</accession>
<name>A0ABV4HVS9_9GAMM</name>
<evidence type="ECO:0000313" key="3">
    <source>
        <dbReference type="EMBL" id="MEZ0476881.1"/>
    </source>
</evidence>
<keyword evidence="4" id="KW-1185">Reference proteome</keyword>
<reference evidence="3 4" key="1">
    <citation type="submission" date="2024-07" db="EMBL/GenBank/DDBJ databases">
        <title>Luteimonas salilacus sp. nov., isolated from the shore soil of Salt Lake in Tibet of China.</title>
        <authorList>
            <person name="Zhang X."/>
            <person name="Li A."/>
        </authorList>
    </citation>
    <scope>NUCLEOTIDE SEQUENCE [LARGE SCALE GENOMIC DNA]</scope>
    <source>
        <strain evidence="3 4">B3-2-R+30</strain>
    </source>
</reference>
<dbReference type="Pfam" id="PF06722">
    <property type="entry name" value="EryCIII-like_C"/>
    <property type="match status" value="1"/>
</dbReference>
<dbReference type="EMBL" id="JBFWIC010000058">
    <property type="protein sequence ID" value="MEZ0476881.1"/>
    <property type="molecule type" value="Genomic_DNA"/>
</dbReference>
<dbReference type="Pfam" id="PF03033">
    <property type="entry name" value="Glyco_transf_28"/>
    <property type="match status" value="1"/>
</dbReference>
<dbReference type="RefSeq" id="WP_370565884.1">
    <property type="nucleotide sequence ID" value="NZ_JBFWIB010000034.1"/>
</dbReference>